<dbReference type="Proteomes" id="UP000325113">
    <property type="component" value="Unassembled WGS sequence"/>
</dbReference>
<gene>
    <name evidence="7" type="ORF">FNF31_02153</name>
</gene>
<dbReference type="Pfam" id="PF23106">
    <property type="entry name" value="EGF_Teneurin"/>
    <property type="match status" value="1"/>
</dbReference>
<dbReference type="PANTHER" id="PTHR11219">
    <property type="entry name" value="TENEURIN AND N-ACETYLGLUCOSAMINE-1-PHOSPHODIESTER ALPHA-N-ACETYLGLUCOSAMINIDASE"/>
    <property type="match status" value="1"/>
</dbReference>
<name>A0A5A8DKF2_CAFRO</name>
<evidence type="ECO:0000313" key="7">
    <source>
        <dbReference type="EMBL" id="KAA0165137.1"/>
    </source>
</evidence>
<evidence type="ECO:0000256" key="1">
    <source>
        <dbReference type="ARBA" id="ARBA00022536"/>
    </source>
</evidence>
<keyword evidence="1 4" id="KW-0245">EGF-like domain</keyword>
<evidence type="ECO:0000256" key="2">
    <source>
        <dbReference type="ARBA" id="ARBA00022737"/>
    </source>
</evidence>
<dbReference type="PANTHER" id="PTHR11219:SF69">
    <property type="entry name" value="TENEURIN-A"/>
    <property type="match status" value="1"/>
</dbReference>
<keyword evidence="2" id="KW-0677">Repeat</keyword>
<feature type="domain" description="EGF-like" evidence="6">
    <location>
        <begin position="13"/>
        <end position="48"/>
    </location>
</feature>
<dbReference type="Gene3D" id="2.60.120.260">
    <property type="entry name" value="Galactose-binding domain-like"/>
    <property type="match status" value="1"/>
</dbReference>
<dbReference type="Pfam" id="PF07974">
    <property type="entry name" value="EGF_2"/>
    <property type="match status" value="1"/>
</dbReference>
<accession>A0A5A8DKF2</accession>
<dbReference type="PROSITE" id="PS01186">
    <property type="entry name" value="EGF_2"/>
    <property type="match status" value="2"/>
</dbReference>
<protein>
    <recommendedName>
        <fullName evidence="6">EGF-like domain-containing protein</fullName>
    </recommendedName>
</protein>
<evidence type="ECO:0000259" key="6">
    <source>
        <dbReference type="PROSITE" id="PS50026"/>
    </source>
</evidence>
<reference evidence="7 8" key="1">
    <citation type="submission" date="2019-07" db="EMBL/GenBank/DDBJ databases">
        <title>Genomes of Cafeteria roenbergensis.</title>
        <authorList>
            <person name="Fischer M.G."/>
            <person name="Hackl T."/>
            <person name="Roman M."/>
        </authorList>
    </citation>
    <scope>NUCLEOTIDE SEQUENCE [LARGE SCALE GENOMIC DNA]</scope>
    <source>
        <strain evidence="7 8">Cflag</strain>
    </source>
</reference>
<evidence type="ECO:0000256" key="4">
    <source>
        <dbReference type="PROSITE-ProRule" id="PRU00076"/>
    </source>
</evidence>
<feature type="signal peptide" evidence="5">
    <location>
        <begin position="1"/>
        <end position="15"/>
    </location>
</feature>
<keyword evidence="5" id="KW-0732">Signal</keyword>
<evidence type="ECO:0000256" key="5">
    <source>
        <dbReference type="SAM" id="SignalP"/>
    </source>
</evidence>
<keyword evidence="3 4" id="KW-1015">Disulfide bond</keyword>
<dbReference type="AlphaFoldDB" id="A0A5A8DKF2"/>
<dbReference type="Gene3D" id="2.10.25.10">
    <property type="entry name" value="Laminin"/>
    <property type="match status" value="1"/>
</dbReference>
<dbReference type="PROSITE" id="PS50026">
    <property type="entry name" value="EGF_3"/>
    <property type="match status" value="1"/>
</dbReference>
<proteinExistence type="predicted"/>
<organism evidence="7 8">
    <name type="scientific">Cafeteria roenbergensis</name>
    <name type="common">Marine flagellate</name>
    <dbReference type="NCBI Taxonomy" id="33653"/>
    <lineage>
        <taxon>Eukaryota</taxon>
        <taxon>Sar</taxon>
        <taxon>Stramenopiles</taxon>
        <taxon>Bigyra</taxon>
        <taxon>Opalozoa</taxon>
        <taxon>Bicosoecida</taxon>
        <taxon>Cafeteriaceae</taxon>
        <taxon>Cafeteria</taxon>
    </lineage>
</organism>
<dbReference type="InterPro" id="IPR013111">
    <property type="entry name" value="EGF_extracell"/>
</dbReference>
<sequence length="287" mass="29851">MLVALLTVFASGVRAGCPDFCNGHGNCDARDGGLVCSCFDGWSGPSCASRKCDSSPAWISKGSSLTAHGHVEECSGAGVCDRTTGLCKCNPGFSGMACHRLACPNGCSGRGTCSLVSTIGAELGSGAASPGQSAPTGFGWNYSPWDKNMAAGCNCEYGAFGPDCSLSNTPMPANLDDVTSDYCKLVFESLPNVRTVSCSKSNHSGSSKSFAVAILEWATVFDSYMNNIWYHDGAPHAGELGMRHSDGLSRGRRLVNCGFGLFPRDIQISNSSGFQGSSDVEVQNPSS</sequence>
<dbReference type="InterPro" id="IPR051216">
    <property type="entry name" value="Teneurin"/>
</dbReference>
<feature type="disulfide bond" evidence="4">
    <location>
        <begin position="38"/>
        <end position="47"/>
    </location>
</feature>
<feature type="disulfide bond" evidence="4">
    <location>
        <begin position="17"/>
        <end position="27"/>
    </location>
</feature>
<dbReference type="InterPro" id="IPR000742">
    <property type="entry name" value="EGF"/>
</dbReference>
<dbReference type="EMBL" id="VLTM01000014">
    <property type="protein sequence ID" value="KAA0165137.1"/>
    <property type="molecule type" value="Genomic_DNA"/>
</dbReference>
<feature type="chain" id="PRO_5022723427" description="EGF-like domain-containing protein" evidence="5">
    <location>
        <begin position="16"/>
        <end position="287"/>
    </location>
</feature>
<evidence type="ECO:0000256" key="3">
    <source>
        <dbReference type="ARBA" id="ARBA00023157"/>
    </source>
</evidence>
<comment type="caution">
    <text evidence="4">Lacks conserved residue(s) required for the propagation of feature annotation.</text>
</comment>
<evidence type="ECO:0000313" key="8">
    <source>
        <dbReference type="Proteomes" id="UP000325113"/>
    </source>
</evidence>
<dbReference type="PROSITE" id="PS00022">
    <property type="entry name" value="EGF_1"/>
    <property type="match status" value="2"/>
</dbReference>
<comment type="caution">
    <text evidence="7">The sequence shown here is derived from an EMBL/GenBank/DDBJ whole genome shotgun (WGS) entry which is preliminary data.</text>
</comment>